<dbReference type="Proteomes" id="UP000298030">
    <property type="component" value="Unassembled WGS sequence"/>
</dbReference>
<feature type="region of interest" description="Disordered" evidence="1">
    <location>
        <begin position="38"/>
        <end position="57"/>
    </location>
</feature>
<evidence type="ECO:0000313" key="3">
    <source>
        <dbReference type="Proteomes" id="UP000298030"/>
    </source>
</evidence>
<proteinExistence type="predicted"/>
<feature type="compositionally biased region" description="Gly residues" evidence="1">
    <location>
        <begin position="68"/>
        <end position="80"/>
    </location>
</feature>
<feature type="region of interest" description="Disordered" evidence="1">
    <location>
        <begin position="67"/>
        <end position="90"/>
    </location>
</feature>
<gene>
    <name evidence="2" type="ORF">FA13DRAFT_122219</name>
</gene>
<evidence type="ECO:0000313" key="2">
    <source>
        <dbReference type="EMBL" id="TEB33955.1"/>
    </source>
</evidence>
<dbReference type="EMBL" id="QPFP01000011">
    <property type="protein sequence ID" value="TEB33955.1"/>
    <property type="molecule type" value="Genomic_DNA"/>
</dbReference>
<keyword evidence="3" id="KW-1185">Reference proteome</keyword>
<comment type="caution">
    <text evidence="2">The sequence shown here is derived from an EMBL/GenBank/DDBJ whole genome shotgun (WGS) entry which is preliminary data.</text>
</comment>
<accession>A0A4Y7TIE6</accession>
<evidence type="ECO:0000256" key="1">
    <source>
        <dbReference type="SAM" id="MobiDB-lite"/>
    </source>
</evidence>
<protein>
    <submittedName>
        <fullName evidence="2">Uncharacterized protein</fullName>
    </submittedName>
</protein>
<dbReference type="AlphaFoldDB" id="A0A4Y7TIE6"/>
<sequence length="90" mass="9267">MVEKRRGGQTKVSTSFCPGSRAGTYLASFRSSFYAVSRPEDGERGNTGEGAVPDPTKPWEVTATQIAGGYGGGGGGVKGGGVERGRRTLV</sequence>
<organism evidence="2 3">
    <name type="scientific">Coprinellus micaceus</name>
    <name type="common">Glistening ink-cap mushroom</name>
    <name type="synonym">Coprinus micaceus</name>
    <dbReference type="NCBI Taxonomy" id="71717"/>
    <lineage>
        <taxon>Eukaryota</taxon>
        <taxon>Fungi</taxon>
        <taxon>Dikarya</taxon>
        <taxon>Basidiomycota</taxon>
        <taxon>Agaricomycotina</taxon>
        <taxon>Agaricomycetes</taxon>
        <taxon>Agaricomycetidae</taxon>
        <taxon>Agaricales</taxon>
        <taxon>Agaricineae</taxon>
        <taxon>Psathyrellaceae</taxon>
        <taxon>Coprinellus</taxon>
    </lineage>
</organism>
<reference evidence="2 3" key="1">
    <citation type="journal article" date="2019" name="Nat. Ecol. Evol.">
        <title>Megaphylogeny resolves global patterns of mushroom evolution.</title>
        <authorList>
            <person name="Varga T."/>
            <person name="Krizsan K."/>
            <person name="Foldi C."/>
            <person name="Dima B."/>
            <person name="Sanchez-Garcia M."/>
            <person name="Sanchez-Ramirez S."/>
            <person name="Szollosi G.J."/>
            <person name="Szarkandi J.G."/>
            <person name="Papp V."/>
            <person name="Albert L."/>
            <person name="Andreopoulos W."/>
            <person name="Angelini C."/>
            <person name="Antonin V."/>
            <person name="Barry K.W."/>
            <person name="Bougher N.L."/>
            <person name="Buchanan P."/>
            <person name="Buyck B."/>
            <person name="Bense V."/>
            <person name="Catcheside P."/>
            <person name="Chovatia M."/>
            <person name="Cooper J."/>
            <person name="Damon W."/>
            <person name="Desjardin D."/>
            <person name="Finy P."/>
            <person name="Geml J."/>
            <person name="Haridas S."/>
            <person name="Hughes K."/>
            <person name="Justo A."/>
            <person name="Karasinski D."/>
            <person name="Kautmanova I."/>
            <person name="Kiss B."/>
            <person name="Kocsube S."/>
            <person name="Kotiranta H."/>
            <person name="LaButti K.M."/>
            <person name="Lechner B.E."/>
            <person name="Liimatainen K."/>
            <person name="Lipzen A."/>
            <person name="Lukacs Z."/>
            <person name="Mihaltcheva S."/>
            <person name="Morgado L.N."/>
            <person name="Niskanen T."/>
            <person name="Noordeloos M.E."/>
            <person name="Ohm R.A."/>
            <person name="Ortiz-Santana B."/>
            <person name="Ovrebo C."/>
            <person name="Racz N."/>
            <person name="Riley R."/>
            <person name="Savchenko A."/>
            <person name="Shiryaev A."/>
            <person name="Soop K."/>
            <person name="Spirin V."/>
            <person name="Szebenyi C."/>
            <person name="Tomsovsky M."/>
            <person name="Tulloss R.E."/>
            <person name="Uehling J."/>
            <person name="Grigoriev I.V."/>
            <person name="Vagvolgyi C."/>
            <person name="Papp T."/>
            <person name="Martin F.M."/>
            <person name="Miettinen O."/>
            <person name="Hibbett D.S."/>
            <person name="Nagy L.G."/>
        </authorList>
    </citation>
    <scope>NUCLEOTIDE SEQUENCE [LARGE SCALE GENOMIC DNA]</scope>
    <source>
        <strain evidence="2 3">FP101781</strain>
    </source>
</reference>
<feature type="compositionally biased region" description="Basic and acidic residues" evidence="1">
    <location>
        <begin position="81"/>
        <end position="90"/>
    </location>
</feature>
<name>A0A4Y7TIE6_COPMI</name>